<feature type="transmembrane region" description="Helical" evidence="2">
    <location>
        <begin position="136"/>
        <end position="160"/>
    </location>
</feature>
<dbReference type="EMBL" id="AMQN01010912">
    <property type="status" value="NOT_ANNOTATED_CDS"/>
    <property type="molecule type" value="Genomic_DNA"/>
</dbReference>
<proteinExistence type="predicted"/>
<evidence type="ECO:0000256" key="2">
    <source>
        <dbReference type="SAM" id="Phobius"/>
    </source>
</evidence>
<keyword evidence="2" id="KW-1133">Transmembrane helix</keyword>
<feature type="region of interest" description="Disordered" evidence="1">
    <location>
        <begin position="109"/>
        <end position="132"/>
    </location>
</feature>
<sequence length="173" mass="19816">MSGIAMKFDYKFPVYLKSCANDNEYGLFQTTEQLIYLMRHSFSIMHIMNASEHFLIEHCSLREYRPHGVRGRSVWTLAMILCEEIDTISGGDSNRMPFNMYENMFTGDEQQQDEDADAPDTPPPVEDREQKSSNGVLLMVAKSVALFSVYLGLSSIILVFCMQSYMCDTPYTQ</sequence>
<dbReference type="EnsemblMetazoa" id="CapteT205437">
    <property type="protein sequence ID" value="CapteP205437"/>
    <property type="gene ID" value="CapteG205437"/>
</dbReference>
<dbReference type="EMBL" id="KB308566">
    <property type="protein sequence ID" value="ELT97396.1"/>
    <property type="molecule type" value="Genomic_DNA"/>
</dbReference>
<dbReference type="HOGENOM" id="CLU_1549100_0_0_1"/>
<evidence type="ECO:0000313" key="5">
    <source>
        <dbReference type="Proteomes" id="UP000014760"/>
    </source>
</evidence>
<evidence type="ECO:0000256" key="1">
    <source>
        <dbReference type="SAM" id="MobiDB-lite"/>
    </source>
</evidence>
<name>R7U180_CAPTE</name>
<keyword evidence="2" id="KW-0812">Transmembrane</keyword>
<reference evidence="4" key="3">
    <citation type="submission" date="2015-06" db="UniProtKB">
        <authorList>
            <consortium name="EnsemblMetazoa"/>
        </authorList>
    </citation>
    <scope>IDENTIFICATION</scope>
</reference>
<gene>
    <name evidence="3" type="ORF">CAPTEDRAFT_205437</name>
</gene>
<organism evidence="3">
    <name type="scientific">Capitella teleta</name>
    <name type="common">Polychaete worm</name>
    <dbReference type="NCBI Taxonomy" id="283909"/>
    <lineage>
        <taxon>Eukaryota</taxon>
        <taxon>Metazoa</taxon>
        <taxon>Spiralia</taxon>
        <taxon>Lophotrochozoa</taxon>
        <taxon>Annelida</taxon>
        <taxon>Polychaeta</taxon>
        <taxon>Sedentaria</taxon>
        <taxon>Scolecida</taxon>
        <taxon>Capitellidae</taxon>
        <taxon>Capitella</taxon>
    </lineage>
</organism>
<keyword evidence="2" id="KW-0472">Membrane</keyword>
<reference evidence="5" key="1">
    <citation type="submission" date="2012-12" db="EMBL/GenBank/DDBJ databases">
        <authorList>
            <person name="Hellsten U."/>
            <person name="Grimwood J."/>
            <person name="Chapman J.A."/>
            <person name="Shapiro H."/>
            <person name="Aerts A."/>
            <person name="Otillar R.P."/>
            <person name="Terry A.Y."/>
            <person name="Boore J.L."/>
            <person name="Simakov O."/>
            <person name="Marletaz F."/>
            <person name="Cho S.-J."/>
            <person name="Edsinger-Gonzales E."/>
            <person name="Havlak P."/>
            <person name="Kuo D.-H."/>
            <person name="Larsson T."/>
            <person name="Lv J."/>
            <person name="Arendt D."/>
            <person name="Savage R."/>
            <person name="Osoegawa K."/>
            <person name="de Jong P."/>
            <person name="Lindberg D.R."/>
            <person name="Seaver E.C."/>
            <person name="Weisblat D.A."/>
            <person name="Putnam N.H."/>
            <person name="Grigoriev I.V."/>
            <person name="Rokhsar D.S."/>
        </authorList>
    </citation>
    <scope>NUCLEOTIDE SEQUENCE</scope>
    <source>
        <strain evidence="5">I ESC-2004</strain>
    </source>
</reference>
<accession>R7U180</accession>
<dbReference type="Proteomes" id="UP000014760">
    <property type="component" value="Unassembled WGS sequence"/>
</dbReference>
<evidence type="ECO:0000313" key="3">
    <source>
        <dbReference type="EMBL" id="ELT97396.1"/>
    </source>
</evidence>
<protein>
    <submittedName>
        <fullName evidence="3 4">Uncharacterized protein</fullName>
    </submittedName>
</protein>
<keyword evidence="5" id="KW-1185">Reference proteome</keyword>
<reference evidence="3 5" key="2">
    <citation type="journal article" date="2013" name="Nature">
        <title>Insights into bilaterian evolution from three spiralian genomes.</title>
        <authorList>
            <person name="Simakov O."/>
            <person name="Marletaz F."/>
            <person name="Cho S.J."/>
            <person name="Edsinger-Gonzales E."/>
            <person name="Havlak P."/>
            <person name="Hellsten U."/>
            <person name="Kuo D.H."/>
            <person name="Larsson T."/>
            <person name="Lv J."/>
            <person name="Arendt D."/>
            <person name="Savage R."/>
            <person name="Osoegawa K."/>
            <person name="de Jong P."/>
            <person name="Grimwood J."/>
            <person name="Chapman J.A."/>
            <person name="Shapiro H."/>
            <person name="Aerts A."/>
            <person name="Otillar R.P."/>
            <person name="Terry A.Y."/>
            <person name="Boore J.L."/>
            <person name="Grigoriev I.V."/>
            <person name="Lindberg D.R."/>
            <person name="Seaver E.C."/>
            <person name="Weisblat D.A."/>
            <person name="Putnam N.H."/>
            <person name="Rokhsar D.S."/>
        </authorList>
    </citation>
    <scope>NUCLEOTIDE SEQUENCE</scope>
    <source>
        <strain evidence="3 5">I ESC-2004</strain>
    </source>
</reference>
<dbReference type="AlphaFoldDB" id="R7U180"/>
<evidence type="ECO:0000313" key="4">
    <source>
        <dbReference type="EnsemblMetazoa" id="CapteP205437"/>
    </source>
</evidence>